<evidence type="ECO:0000313" key="1">
    <source>
        <dbReference type="EMBL" id="GFU24585.1"/>
    </source>
</evidence>
<sequence>MREIRKPSPDTISCFLSSARSRSDNLYKFLHVESIPISRMCLPLHRRKNKQGSHWANAAHFQDLTVECVGCSSKGEHEIHDHRHWPVRSQCVAHYTIVSVPSRHLCGSASP</sequence>
<dbReference type="AlphaFoldDB" id="A0A8X6QFU5"/>
<keyword evidence="2" id="KW-1185">Reference proteome</keyword>
<protein>
    <submittedName>
        <fullName evidence="1">Uncharacterized protein</fullName>
    </submittedName>
</protein>
<evidence type="ECO:0000313" key="2">
    <source>
        <dbReference type="Proteomes" id="UP000887013"/>
    </source>
</evidence>
<dbReference type="EMBL" id="BMAW01032228">
    <property type="protein sequence ID" value="GFU24585.1"/>
    <property type="molecule type" value="Genomic_DNA"/>
</dbReference>
<organism evidence="1 2">
    <name type="scientific">Nephila pilipes</name>
    <name type="common">Giant wood spider</name>
    <name type="synonym">Nephila maculata</name>
    <dbReference type="NCBI Taxonomy" id="299642"/>
    <lineage>
        <taxon>Eukaryota</taxon>
        <taxon>Metazoa</taxon>
        <taxon>Ecdysozoa</taxon>
        <taxon>Arthropoda</taxon>
        <taxon>Chelicerata</taxon>
        <taxon>Arachnida</taxon>
        <taxon>Araneae</taxon>
        <taxon>Araneomorphae</taxon>
        <taxon>Entelegynae</taxon>
        <taxon>Araneoidea</taxon>
        <taxon>Nephilidae</taxon>
        <taxon>Nephila</taxon>
    </lineage>
</organism>
<accession>A0A8X6QFU5</accession>
<proteinExistence type="predicted"/>
<name>A0A8X6QFU5_NEPPI</name>
<gene>
    <name evidence="1" type="ORF">NPIL_303471</name>
</gene>
<dbReference type="Proteomes" id="UP000887013">
    <property type="component" value="Unassembled WGS sequence"/>
</dbReference>
<comment type="caution">
    <text evidence="1">The sequence shown here is derived from an EMBL/GenBank/DDBJ whole genome shotgun (WGS) entry which is preliminary data.</text>
</comment>
<reference evidence="1" key="1">
    <citation type="submission" date="2020-08" db="EMBL/GenBank/DDBJ databases">
        <title>Multicomponent nature underlies the extraordinary mechanical properties of spider dragline silk.</title>
        <authorList>
            <person name="Kono N."/>
            <person name="Nakamura H."/>
            <person name="Mori M."/>
            <person name="Yoshida Y."/>
            <person name="Ohtoshi R."/>
            <person name="Malay A.D."/>
            <person name="Moran D.A.P."/>
            <person name="Tomita M."/>
            <person name="Numata K."/>
            <person name="Arakawa K."/>
        </authorList>
    </citation>
    <scope>NUCLEOTIDE SEQUENCE</scope>
</reference>